<organism evidence="2 3">
    <name type="scientific">Methanoculleus oceani</name>
    <dbReference type="NCBI Taxonomy" id="2184756"/>
    <lineage>
        <taxon>Archaea</taxon>
        <taxon>Methanobacteriati</taxon>
        <taxon>Methanobacteriota</taxon>
        <taxon>Stenosarchaea group</taxon>
        <taxon>Methanomicrobia</taxon>
        <taxon>Methanomicrobiales</taxon>
        <taxon>Methanomicrobiaceae</taxon>
        <taxon>Methanoculleus</taxon>
    </lineage>
</organism>
<evidence type="ECO:0000313" key="2">
    <source>
        <dbReference type="EMBL" id="MCM2465174.1"/>
    </source>
</evidence>
<evidence type="ECO:0000256" key="1">
    <source>
        <dbReference type="SAM" id="Phobius"/>
    </source>
</evidence>
<protein>
    <recommendedName>
        <fullName evidence="4">Carboxypeptidase regulatory-like domain-containing protein</fullName>
    </recommendedName>
</protein>
<evidence type="ECO:0008006" key="4">
    <source>
        <dbReference type="Google" id="ProtNLM"/>
    </source>
</evidence>
<dbReference type="Gene3D" id="2.60.40.1120">
    <property type="entry name" value="Carboxypeptidase-like, regulatory domain"/>
    <property type="match status" value="1"/>
</dbReference>
<keyword evidence="1" id="KW-0812">Transmembrane</keyword>
<accession>A0ABD4TCJ1</accession>
<dbReference type="AlphaFoldDB" id="A0ABD4TCJ1"/>
<keyword evidence="1" id="KW-0472">Membrane</keyword>
<dbReference type="Pfam" id="PF13620">
    <property type="entry name" value="CarboxypepD_reg"/>
    <property type="match status" value="1"/>
</dbReference>
<keyword evidence="3" id="KW-1185">Reference proteome</keyword>
<dbReference type="SUPFAM" id="SSF49464">
    <property type="entry name" value="Carboxypeptidase regulatory domain-like"/>
    <property type="match status" value="1"/>
</dbReference>
<dbReference type="InterPro" id="IPR008969">
    <property type="entry name" value="CarboxyPept-like_regulatory"/>
</dbReference>
<dbReference type="Proteomes" id="UP001523230">
    <property type="component" value="Unassembled WGS sequence"/>
</dbReference>
<gene>
    <name evidence="2" type="ORF">DIC75_02370</name>
</gene>
<proteinExistence type="predicted"/>
<comment type="caution">
    <text evidence="2">The sequence shown here is derived from an EMBL/GenBank/DDBJ whole genome shotgun (WGS) entry which is preliminary data.</text>
</comment>
<sequence length="262" mass="27726">MNGTTRTWTLLFGLLLAVAPAAGADLDLNRHLIPELKVNGSIETIAISGELSLQPEPGVTAEGTFGIPFGSIVVHTADAKTLIFDGDGNHLFSISDERSAKIPTPAGVEKPCTWVSQVPSGSRSYHRGDTTFVFGTAGGPILTVINEGPLIAVSGRVTDAGGNPVPGASVRFEPLLTLDEPLAAVTTDEDGRYQITAPGYRQTVTVEKEGYSTLREELIFENSINTLDLELEPLPRTVPGFGSALAVLSLLGFFLLIGRNGW</sequence>
<evidence type="ECO:0000313" key="3">
    <source>
        <dbReference type="Proteomes" id="UP001523230"/>
    </source>
</evidence>
<name>A0ABD4TCJ1_9EURY</name>
<dbReference type="RefSeq" id="WP_250986415.1">
    <property type="nucleotide sequence ID" value="NZ_QFDM01000001.1"/>
</dbReference>
<dbReference type="EMBL" id="QFDM01000001">
    <property type="protein sequence ID" value="MCM2465174.1"/>
    <property type="molecule type" value="Genomic_DNA"/>
</dbReference>
<reference evidence="2 3" key="1">
    <citation type="submission" date="2018-05" db="EMBL/GenBank/DDBJ databases">
        <title>Isolation and characterization of genus Methanoculleus species and their viruses from deep sea marine sediment offshore southwestern Taiwan.</title>
        <authorList>
            <person name="Wei W.-H."/>
            <person name="Chen W.-C."/>
            <person name="Lai M.-C."/>
            <person name="Chen S.-C."/>
        </authorList>
    </citation>
    <scope>NUCLEOTIDE SEQUENCE [LARGE SCALE GENOMIC DNA]</scope>
    <source>
        <strain evidence="2 3">CWC-02</strain>
    </source>
</reference>
<keyword evidence="1" id="KW-1133">Transmembrane helix</keyword>
<feature type="transmembrane region" description="Helical" evidence="1">
    <location>
        <begin position="238"/>
        <end position="257"/>
    </location>
</feature>